<organism evidence="2 3">
    <name type="scientific">Luteimicrobium xylanilyticum</name>
    <dbReference type="NCBI Taxonomy" id="1133546"/>
    <lineage>
        <taxon>Bacteria</taxon>
        <taxon>Bacillati</taxon>
        <taxon>Actinomycetota</taxon>
        <taxon>Actinomycetes</taxon>
        <taxon>Micrococcales</taxon>
        <taxon>Luteimicrobium</taxon>
    </lineage>
</organism>
<name>A0A5P9QAM0_9MICO</name>
<proteinExistence type="predicted"/>
<dbReference type="OrthoDB" id="4280289at2"/>
<evidence type="ECO:0000313" key="2">
    <source>
        <dbReference type="EMBL" id="QFU98508.1"/>
    </source>
</evidence>
<dbReference type="EMBL" id="CP045529">
    <property type="protein sequence ID" value="QFU98508.1"/>
    <property type="molecule type" value="Genomic_DNA"/>
</dbReference>
<accession>A0A5P9QAM0</accession>
<dbReference type="AlphaFoldDB" id="A0A5P9QAM0"/>
<gene>
    <name evidence="2" type="ORF">KDY119_02024</name>
</gene>
<dbReference type="KEGG" id="lxl:KDY119_02024"/>
<dbReference type="Proteomes" id="UP000326702">
    <property type="component" value="Chromosome"/>
</dbReference>
<keyword evidence="3" id="KW-1185">Reference proteome</keyword>
<evidence type="ECO:0000313" key="3">
    <source>
        <dbReference type="Proteomes" id="UP000326702"/>
    </source>
</evidence>
<sequence length="288" mass="32713">MTEVAERYLPLYESKMLHQFDDRWATYDGGQTRDVTLEEKADVDFFALPRYWVPDREVSKLVGETQPFVSGWRKICRATDERTLVSFVFPRAGIGDSANVASTSREDAWLLGAFYASFVVDFVARQKVGGTNFNFFHMAQVPVPQPNKVGPAWSQSPDWFRDRIAELIYTSRSMAGAAVALGVPGQPFLWDSERRSLLRAELDAAFFHLYGVARDDVDYIMDTFPIVRRKDEAAYGEYRTKQVILEVFDAMEAAMDAGTEYQTILDPPPGEGPRHPARHPEESRSHRA</sequence>
<dbReference type="RefSeq" id="WP_036949947.1">
    <property type="nucleotide sequence ID" value="NZ_BAABIH010000017.1"/>
</dbReference>
<feature type="compositionally biased region" description="Basic and acidic residues" evidence="1">
    <location>
        <begin position="272"/>
        <end position="288"/>
    </location>
</feature>
<reference evidence="2 3" key="1">
    <citation type="submission" date="2019-10" db="EMBL/GenBank/DDBJ databases">
        <title>Genome sequence of Luteimicrobium xylanilyticum HY-24.</title>
        <authorList>
            <person name="Kim D.Y."/>
            <person name="Park H.-Y."/>
        </authorList>
    </citation>
    <scope>NUCLEOTIDE SEQUENCE [LARGE SCALE GENOMIC DNA]</scope>
    <source>
        <strain evidence="2 3">HY-24</strain>
    </source>
</reference>
<feature type="region of interest" description="Disordered" evidence="1">
    <location>
        <begin position="262"/>
        <end position="288"/>
    </location>
</feature>
<evidence type="ECO:0000256" key="1">
    <source>
        <dbReference type="SAM" id="MobiDB-lite"/>
    </source>
</evidence>
<protein>
    <submittedName>
        <fullName evidence="2">Uncharacterized protein</fullName>
    </submittedName>
</protein>